<keyword evidence="3" id="KW-0238">DNA-binding</keyword>
<dbReference type="InterPro" id="IPR036388">
    <property type="entry name" value="WH-like_DNA-bd_sf"/>
</dbReference>
<dbReference type="AlphaFoldDB" id="A0A1W6CVX4"/>
<dbReference type="Pfam" id="PF03466">
    <property type="entry name" value="LysR_substrate"/>
    <property type="match status" value="1"/>
</dbReference>
<dbReference type="InterPro" id="IPR036390">
    <property type="entry name" value="WH_DNA-bd_sf"/>
</dbReference>
<dbReference type="PROSITE" id="PS50931">
    <property type="entry name" value="HTH_LYSR"/>
    <property type="match status" value="1"/>
</dbReference>
<evidence type="ECO:0000259" key="5">
    <source>
        <dbReference type="PROSITE" id="PS50931"/>
    </source>
</evidence>
<reference evidence="6 7" key="1">
    <citation type="submission" date="2017-03" db="EMBL/GenBank/DDBJ databases">
        <title>Genome sequence of Paracoccus contaminans isolated from a water microcosm.</title>
        <authorList>
            <person name="Aurass P."/>
            <person name="Karste S."/>
            <person name="Trost E."/>
            <person name="Glaeser S.P."/>
            <person name="Kaempfer P."/>
            <person name="Flieger A."/>
        </authorList>
    </citation>
    <scope>NUCLEOTIDE SEQUENCE [LARGE SCALE GENOMIC DNA]</scope>
    <source>
        <strain evidence="7">RKI 16-01929T\LMG 29738T\CCM 8701T\CIP 111112T</strain>
    </source>
</reference>
<proteinExistence type="inferred from homology"/>
<dbReference type="GO" id="GO:0032993">
    <property type="term" value="C:protein-DNA complex"/>
    <property type="evidence" value="ECO:0007669"/>
    <property type="project" value="TreeGrafter"/>
</dbReference>
<dbReference type="PANTHER" id="PTHR30346">
    <property type="entry name" value="TRANSCRIPTIONAL DUAL REGULATOR HCAR-RELATED"/>
    <property type="match status" value="1"/>
</dbReference>
<sequence>MQPIPISLRQIAYVMAVAETGSTAAAARACHVSQPSVSQAVSRIEAHFGHPLFLRLPGQGMRPTPFGRQKLAALASLLGHARTALSPATGPAGELVLGVYSTLGPRYAPRLVRGFTARHPAARITLAEGDLAELVRGLRSGRIDLALVYDADLPADLGLSPLGAVPPHALVGPGHPLAGAGAVSLRDLAGDPMVLINLPHSRGYFLSLFQIIGAAPRIIAETGSIEMLRAMVANGMGTGLLATDLPHDLCYDGGCVVRLALTDPLPPSRIALARASALHPSETAAAFADFAAQALGDGGTPARRPAGG</sequence>
<dbReference type="Proteomes" id="UP000193017">
    <property type="component" value="Chromosome"/>
</dbReference>
<dbReference type="SUPFAM" id="SSF53850">
    <property type="entry name" value="Periplasmic binding protein-like II"/>
    <property type="match status" value="1"/>
</dbReference>
<evidence type="ECO:0000256" key="1">
    <source>
        <dbReference type="ARBA" id="ARBA00009437"/>
    </source>
</evidence>
<evidence type="ECO:0000313" key="7">
    <source>
        <dbReference type="Proteomes" id="UP000193017"/>
    </source>
</evidence>
<dbReference type="Gene3D" id="1.10.10.10">
    <property type="entry name" value="Winged helix-like DNA-binding domain superfamily/Winged helix DNA-binding domain"/>
    <property type="match status" value="1"/>
</dbReference>
<dbReference type="GO" id="GO:0003700">
    <property type="term" value="F:DNA-binding transcription factor activity"/>
    <property type="evidence" value="ECO:0007669"/>
    <property type="project" value="InterPro"/>
</dbReference>
<feature type="domain" description="HTH lysR-type" evidence="5">
    <location>
        <begin position="6"/>
        <end position="64"/>
    </location>
</feature>
<dbReference type="STRING" id="1945662.B0A89_04505"/>
<evidence type="ECO:0000256" key="3">
    <source>
        <dbReference type="ARBA" id="ARBA00023125"/>
    </source>
</evidence>
<dbReference type="GO" id="GO:0003677">
    <property type="term" value="F:DNA binding"/>
    <property type="evidence" value="ECO:0007669"/>
    <property type="project" value="UniProtKB-KW"/>
</dbReference>
<comment type="similarity">
    <text evidence="1">Belongs to the LysR transcriptional regulatory family.</text>
</comment>
<dbReference type="InterPro" id="IPR005119">
    <property type="entry name" value="LysR_subst-bd"/>
</dbReference>
<dbReference type="SUPFAM" id="SSF46785">
    <property type="entry name" value="Winged helix' DNA-binding domain"/>
    <property type="match status" value="1"/>
</dbReference>
<evidence type="ECO:0000256" key="4">
    <source>
        <dbReference type="ARBA" id="ARBA00023163"/>
    </source>
</evidence>
<organism evidence="6 7">
    <name type="scientific">Paracoccus contaminans</name>
    <dbReference type="NCBI Taxonomy" id="1945662"/>
    <lineage>
        <taxon>Bacteria</taxon>
        <taxon>Pseudomonadati</taxon>
        <taxon>Pseudomonadota</taxon>
        <taxon>Alphaproteobacteria</taxon>
        <taxon>Rhodobacterales</taxon>
        <taxon>Paracoccaceae</taxon>
        <taxon>Paracoccus</taxon>
    </lineage>
</organism>
<dbReference type="KEGG" id="pcon:B0A89_04505"/>
<keyword evidence="7" id="KW-1185">Reference proteome</keyword>
<keyword evidence="2" id="KW-0805">Transcription regulation</keyword>
<name>A0A1W6CVX4_9RHOB</name>
<dbReference type="Pfam" id="PF00126">
    <property type="entry name" value="HTH_1"/>
    <property type="match status" value="1"/>
</dbReference>
<dbReference type="PANTHER" id="PTHR30346:SF0">
    <property type="entry name" value="HCA OPERON TRANSCRIPTIONAL ACTIVATOR HCAR"/>
    <property type="match status" value="1"/>
</dbReference>
<dbReference type="InterPro" id="IPR000847">
    <property type="entry name" value="LysR_HTH_N"/>
</dbReference>
<dbReference type="PRINTS" id="PR00039">
    <property type="entry name" value="HTHLYSR"/>
</dbReference>
<dbReference type="Gene3D" id="3.40.190.10">
    <property type="entry name" value="Periplasmic binding protein-like II"/>
    <property type="match status" value="2"/>
</dbReference>
<dbReference type="EMBL" id="CP020612">
    <property type="protein sequence ID" value="ARJ69001.1"/>
    <property type="molecule type" value="Genomic_DNA"/>
</dbReference>
<protein>
    <recommendedName>
        <fullName evidence="5">HTH lysR-type domain-containing protein</fullName>
    </recommendedName>
</protein>
<evidence type="ECO:0000313" key="6">
    <source>
        <dbReference type="EMBL" id="ARJ69001.1"/>
    </source>
</evidence>
<dbReference type="RefSeq" id="WP_085377115.1">
    <property type="nucleotide sequence ID" value="NZ_CP020612.1"/>
</dbReference>
<gene>
    <name evidence="6" type="ORF">B0A89_04505</name>
</gene>
<evidence type="ECO:0000256" key="2">
    <source>
        <dbReference type="ARBA" id="ARBA00023015"/>
    </source>
</evidence>
<dbReference type="OrthoDB" id="8679465at2"/>
<accession>A0A1W6CVX4</accession>
<keyword evidence="4" id="KW-0804">Transcription</keyword>